<dbReference type="AlphaFoldDB" id="A0AAW0LA65"/>
<protein>
    <recommendedName>
        <fullName evidence="3">Maturase K</fullName>
    </recommendedName>
</protein>
<dbReference type="EMBL" id="PKMF04000125">
    <property type="protein sequence ID" value="KAK7848630.1"/>
    <property type="molecule type" value="Genomic_DNA"/>
</dbReference>
<reference evidence="1 2" key="1">
    <citation type="journal article" date="2018" name="Sci. Data">
        <title>The draft genome sequence of cork oak.</title>
        <authorList>
            <person name="Ramos A.M."/>
            <person name="Usie A."/>
            <person name="Barbosa P."/>
            <person name="Barros P.M."/>
            <person name="Capote T."/>
            <person name="Chaves I."/>
            <person name="Simoes F."/>
            <person name="Abreu I."/>
            <person name="Carrasquinho I."/>
            <person name="Faro C."/>
            <person name="Guimaraes J.B."/>
            <person name="Mendonca D."/>
            <person name="Nobrega F."/>
            <person name="Rodrigues L."/>
            <person name="Saibo N.J.M."/>
            <person name="Varela M.C."/>
            <person name="Egas C."/>
            <person name="Matos J."/>
            <person name="Miguel C.M."/>
            <person name="Oliveira M.M."/>
            <person name="Ricardo C.P."/>
            <person name="Goncalves S."/>
        </authorList>
    </citation>
    <scope>NUCLEOTIDE SEQUENCE [LARGE SCALE GENOMIC DNA]</scope>
    <source>
        <strain evidence="2">cv. HL8</strain>
    </source>
</reference>
<sequence>MVHSQKYWKSTHNTSLKNPSRHVVELGRTIQLSTKPPLWSFWHLYLQELSTHINFDGVHLTENMHQHLSDLFFNQGFCTPSFADLIKMKKGQY</sequence>
<dbReference type="Proteomes" id="UP000237347">
    <property type="component" value="Unassembled WGS sequence"/>
</dbReference>
<evidence type="ECO:0000313" key="1">
    <source>
        <dbReference type="EMBL" id="KAK7848630.1"/>
    </source>
</evidence>
<name>A0AAW0LA65_QUESU</name>
<comment type="caution">
    <text evidence="1">The sequence shown here is derived from an EMBL/GenBank/DDBJ whole genome shotgun (WGS) entry which is preliminary data.</text>
</comment>
<evidence type="ECO:0000313" key="2">
    <source>
        <dbReference type="Proteomes" id="UP000237347"/>
    </source>
</evidence>
<proteinExistence type="predicted"/>
<accession>A0AAW0LA65</accession>
<gene>
    <name evidence="1" type="ORF">CFP56_004686</name>
</gene>
<evidence type="ECO:0008006" key="3">
    <source>
        <dbReference type="Google" id="ProtNLM"/>
    </source>
</evidence>
<keyword evidence="2" id="KW-1185">Reference proteome</keyword>
<organism evidence="1 2">
    <name type="scientific">Quercus suber</name>
    <name type="common">Cork oak</name>
    <dbReference type="NCBI Taxonomy" id="58331"/>
    <lineage>
        <taxon>Eukaryota</taxon>
        <taxon>Viridiplantae</taxon>
        <taxon>Streptophyta</taxon>
        <taxon>Embryophyta</taxon>
        <taxon>Tracheophyta</taxon>
        <taxon>Spermatophyta</taxon>
        <taxon>Magnoliopsida</taxon>
        <taxon>eudicotyledons</taxon>
        <taxon>Gunneridae</taxon>
        <taxon>Pentapetalae</taxon>
        <taxon>rosids</taxon>
        <taxon>fabids</taxon>
        <taxon>Fagales</taxon>
        <taxon>Fagaceae</taxon>
        <taxon>Quercus</taxon>
    </lineage>
</organism>